<gene>
    <name evidence="2" type="ORF">LITE_LOCUS3833</name>
</gene>
<evidence type="ECO:0000313" key="3">
    <source>
        <dbReference type="Proteomes" id="UP001154282"/>
    </source>
</evidence>
<evidence type="ECO:0000256" key="1">
    <source>
        <dbReference type="SAM" id="MobiDB-lite"/>
    </source>
</evidence>
<sequence length="231" mass="24353">MAVQEGLLLFRQKEGEGLLEGSLAVVGRLEGSPVRSPSSEDSEGRGSRVGSSAVSLVDERDSLAFSTCPTFSPISTTSFQLPPSCVREAPPEEVSAISNSMAKTLISSPTFLGTPLPARSRHHGLLHSLPSRRFISTTVKMSLHDIPPVHLPLSHVDFSSILTRAESVLYTLADAAVAVDAGAASSSTDAAAVQKSGGWFGFISDAMEFVLKIMKGGLEAVHVPYAYGFGH</sequence>
<proteinExistence type="predicted"/>
<dbReference type="AlphaFoldDB" id="A0AAV0HCH3"/>
<keyword evidence="3" id="KW-1185">Reference proteome</keyword>
<organism evidence="2 3">
    <name type="scientific">Linum tenue</name>
    <dbReference type="NCBI Taxonomy" id="586396"/>
    <lineage>
        <taxon>Eukaryota</taxon>
        <taxon>Viridiplantae</taxon>
        <taxon>Streptophyta</taxon>
        <taxon>Embryophyta</taxon>
        <taxon>Tracheophyta</taxon>
        <taxon>Spermatophyta</taxon>
        <taxon>Magnoliopsida</taxon>
        <taxon>eudicotyledons</taxon>
        <taxon>Gunneridae</taxon>
        <taxon>Pentapetalae</taxon>
        <taxon>rosids</taxon>
        <taxon>fabids</taxon>
        <taxon>Malpighiales</taxon>
        <taxon>Linaceae</taxon>
        <taxon>Linum</taxon>
    </lineage>
</organism>
<accession>A0AAV0HCH3</accession>
<protein>
    <submittedName>
        <fullName evidence="2">Uncharacterized protein</fullName>
    </submittedName>
</protein>
<name>A0AAV0HCH3_9ROSI</name>
<evidence type="ECO:0000313" key="2">
    <source>
        <dbReference type="EMBL" id="CAI0383031.1"/>
    </source>
</evidence>
<feature type="region of interest" description="Disordered" evidence="1">
    <location>
        <begin position="30"/>
        <end position="53"/>
    </location>
</feature>
<reference evidence="2" key="1">
    <citation type="submission" date="2022-08" db="EMBL/GenBank/DDBJ databases">
        <authorList>
            <person name="Gutierrez-Valencia J."/>
        </authorList>
    </citation>
    <scope>NUCLEOTIDE SEQUENCE</scope>
</reference>
<dbReference type="Proteomes" id="UP001154282">
    <property type="component" value="Unassembled WGS sequence"/>
</dbReference>
<comment type="caution">
    <text evidence="2">The sequence shown here is derived from an EMBL/GenBank/DDBJ whole genome shotgun (WGS) entry which is preliminary data.</text>
</comment>
<dbReference type="EMBL" id="CAMGYJ010000002">
    <property type="protein sequence ID" value="CAI0383031.1"/>
    <property type="molecule type" value="Genomic_DNA"/>
</dbReference>